<keyword evidence="3" id="KW-1185">Reference proteome</keyword>
<evidence type="ECO:0000313" key="3">
    <source>
        <dbReference type="Proteomes" id="UP000693981"/>
    </source>
</evidence>
<name>A0A8T1WX78_9STRA</name>
<feature type="region of interest" description="Disordered" evidence="1">
    <location>
        <begin position="1"/>
        <end position="25"/>
    </location>
</feature>
<reference evidence="2" key="1">
    <citation type="submission" date="2021-02" db="EMBL/GenBank/DDBJ databases">
        <authorList>
            <person name="Palmer J.M."/>
        </authorList>
    </citation>
    <scope>NUCLEOTIDE SEQUENCE</scope>
    <source>
        <strain evidence="2">SCRP23</strain>
    </source>
</reference>
<organism evidence="2 3">
    <name type="scientific">Phytophthora boehmeriae</name>
    <dbReference type="NCBI Taxonomy" id="109152"/>
    <lineage>
        <taxon>Eukaryota</taxon>
        <taxon>Sar</taxon>
        <taxon>Stramenopiles</taxon>
        <taxon>Oomycota</taxon>
        <taxon>Peronosporomycetes</taxon>
        <taxon>Peronosporales</taxon>
        <taxon>Peronosporaceae</taxon>
        <taxon>Phytophthora</taxon>
    </lineage>
</organism>
<evidence type="ECO:0000256" key="1">
    <source>
        <dbReference type="SAM" id="MobiDB-lite"/>
    </source>
</evidence>
<feature type="compositionally biased region" description="Basic and acidic residues" evidence="1">
    <location>
        <begin position="9"/>
        <end position="22"/>
    </location>
</feature>
<sequence>MGLFTRKRQTQERKVKLPHSDLEPPASPVAVALPAETTIVYTGGQLSVTLQRAKSQFQKNERPLRLVWSKDQRLGLTFVELPQGGVTVKDVPGMRAEVSPGRELVAVDNVSVAGMSLQSVVQHLQSAQSPCVLDFTPPPSPIVVADMHLSASLRGVQRGMVLKAVNDTSMIGATLPDVKDAIRGASEMSPARLTFIPADAGDRQASHLTADTPRKSRFGLRQTLCLGALAAFISI</sequence>
<gene>
    <name evidence="2" type="ORF">PHYBOEH_010574</name>
</gene>
<dbReference type="EMBL" id="JAGDFL010000073">
    <property type="protein sequence ID" value="KAG7398732.1"/>
    <property type="molecule type" value="Genomic_DNA"/>
</dbReference>
<proteinExistence type="predicted"/>
<dbReference type="OrthoDB" id="66881at2759"/>
<dbReference type="AlphaFoldDB" id="A0A8T1WX78"/>
<protein>
    <recommendedName>
        <fullName evidence="4">PDZ domain-containing protein</fullName>
    </recommendedName>
</protein>
<comment type="caution">
    <text evidence="2">The sequence shown here is derived from an EMBL/GenBank/DDBJ whole genome shotgun (WGS) entry which is preliminary data.</text>
</comment>
<evidence type="ECO:0008006" key="4">
    <source>
        <dbReference type="Google" id="ProtNLM"/>
    </source>
</evidence>
<evidence type="ECO:0000313" key="2">
    <source>
        <dbReference type="EMBL" id="KAG7398732.1"/>
    </source>
</evidence>
<accession>A0A8T1WX78</accession>
<dbReference type="Proteomes" id="UP000693981">
    <property type="component" value="Unassembled WGS sequence"/>
</dbReference>